<evidence type="ECO:0000259" key="9">
    <source>
        <dbReference type="Pfam" id="PF06750"/>
    </source>
</evidence>
<evidence type="ECO:0000256" key="6">
    <source>
        <dbReference type="ARBA" id="ARBA00023136"/>
    </source>
</evidence>
<dbReference type="PANTHER" id="PTHR30487:SF0">
    <property type="entry name" value="PREPILIN LEADER PEPTIDASE_N-METHYLTRANSFERASE-RELATED"/>
    <property type="match status" value="1"/>
</dbReference>
<comment type="caution">
    <text evidence="10">The sequence shown here is derived from an EMBL/GenBank/DDBJ whole genome shotgun (WGS) entry which is preliminary data.</text>
</comment>
<evidence type="ECO:0000256" key="3">
    <source>
        <dbReference type="ARBA" id="ARBA00022475"/>
    </source>
</evidence>
<dbReference type="InterPro" id="IPR010627">
    <property type="entry name" value="Prepilin_pept_A24_N"/>
</dbReference>
<dbReference type="AlphaFoldDB" id="A0A162MH36"/>
<feature type="transmembrane region" description="Helical" evidence="7">
    <location>
        <begin position="217"/>
        <end position="236"/>
    </location>
</feature>
<feature type="transmembrane region" description="Helical" evidence="7">
    <location>
        <begin position="172"/>
        <end position="205"/>
    </location>
</feature>
<feature type="transmembrane region" description="Helical" evidence="7">
    <location>
        <begin position="118"/>
        <end position="136"/>
    </location>
</feature>
<evidence type="ECO:0000256" key="5">
    <source>
        <dbReference type="ARBA" id="ARBA00022989"/>
    </source>
</evidence>
<evidence type="ECO:0000256" key="4">
    <source>
        <dbReference type="ARBA" id="ARBA00022692"/>
    </source>
</evidence>
<feature type="domain" description="Prepilin type IV endopeptidase peptidase" evidence="8">
    <location>
        <begin position="100"/>
        <end position="201"/>
    </location>
</feature>
<dbReference type="InterPro" id="IPR050882">
    <property type="entry name" value="Prepilin_peptidase/N-MTase"/>
</dbReference>
<evidence type="ECO:0000256" key="1">
    <source>
        <dbReference type="ARBA" id="ARBA00004651"/>
    </source>
</evidence>
<evidence type="ECO:0000313" key="10">
    <source>
        <dbReference type="EMBL" id="KYO65838.1"/>
    </source>
</evidence>
<dbReference type="Pfam" id="PF01478">
    <property type="entry name" value="Peptidase_A24"/>
    <property type="match status" value="1"/>
</dbReference>
<protein>
    <submittedName>
        <fullName evidence="10">Type 4 prepilin-like proteins leader peptide-processing enzyme</fullName>
    </submittedName>
</protein>
<keyword evidence="11" id="KW-1185">Reference proteome</keyword>
<evidence type="ECO:0000313" key="11">
    <source>
        <dbReference type="Proteomes" id="UP000075737"/>
    </source>
</evidence>
<evidence type="ECO:0000256" key="2">
    <source>
        <dbReference type="ARBA" id="ARBA00005801"/>
    </source>
</evidence>
<name>A0A162MH36_9FIRM</name>
<dbReference type="GO" id="GO:0005886">
    <property type="term" value="C:plasma membrane"/>
    <property type="evidence" value="ECO:0007669"/>
    <property type="project" value="UniProtKB-SubCell"/>
</dbReference>
<dbReference type="Gene3D" id="1.20.120.1220">
    <property type="match status" value="1"/>
</dbReference>
<feature type="transmembrane region" description="Helical" evidence="7">
    <location>
        <begin position="142"/>
        <end position="160"/>
    </location>
</feature>
<dbReference type="GO" id="GO:0004190">
    <property type="term" value="F:aspartic-type endopeptidase activity"/>
    <property type="evidence" value="ECO:0007669"/>
    <property type="project" value="InterPro"/>
</dbReference>
<evidence type="ECO:0000259" key="8">
    <source>
        <dbReference type="Pfam" id="PF01478"/>
    </source>
</evidence>
<comment type="similarity">
    <text evidence="2">Belongs to the peptidase A24 family.</text>
</comment>
<reference evidence="10 11" key="1">
    <citation type="submission" date="2015-12" db="EMBL/GenBank/DDBJ databases">
        <title>Draft genome of Thermovenabulum gondwanense isolated from a red thermophilic microbial mat colonisisng an outflow channel of a bore well.</title>
        <authorList>
            <person name="Patel B.K."/>
        </authorList>
    </citation>
    <scope>NUCLEOTIDE SEQUENCE [LARGE SCALE GENOMIC DNA]</scope>
    <source>
        <strain evidence="10 11">R270</strain>
    </source>
</reference>
<dbReference type="Proteomes" id="UP000075737">
    <property type="component" value="Unassembled WGS sequence"/>
</dbReference>
<keyword evidence="4 7" id="KW-0812">Transmembrane</keyword>
<keyword evidence="6 7" id="KW-0472">Membrane</keyword>
<keyword evidence="3" id="KW-1003">Cell membrane</keyword>
<dbReference type="STRING" id="520767.ATZ99_14760"/>
<dbReference type="PATRIC" id="fig|520767.4.peg.1581"/>
<feature type="domain" description="Prepilin peptidase A24 N-terminal" evidence="9">
    <location>
        <begin position="6"/>
        <end position="89"/>
    </location>
</feature>
<dbReference type="PANTHER" id="PTHR30487">
    <property type="entry name" value="TYPE 4 PREPILIN-LIKE PROTEINS LEADER PEPTIDE-PROCESSING ENZYME"/>
    <property type="match status" value="1"/>
</dbReference>
<keyword evidence="5 7" id="KW-1133">Transmembrane helix</keyword>
<comment type="subcellular location">
    <subcellularLocation>
        <location evidence="1">Cell membrane</location>
        <topology evidence="1">Multi-pass membrane protein</topology>
    </subcellularLocation>
</comment>
<dbReference type="RefSeq" id="WP_068748595.1">
    <property type="nucleotide sequence ID" value="NZ_LOHZ01000032.1"/>
</dbReference>
<dbReference type="EMBL" id="LOHZ01000032">
    <property type="protein sequence ID" value="KYO65838.1"/>
    <property type="molecule type" value="Genomic_DNA"/>
</dbReference>
<proteinExistence type="inferred from homology"/>
<dbReference type="Pfam" id="PF06750">
    <property type="entry name" value="A24_N_bact"/>
    <property type="match status" value="1"/>
</dbReference>
<dbReference type="InterPro" id="IPR000045">
    <property type="entry name" value="Prepilin_IV_endopep_pep"/>
</dbReference>
<feature type="transmembrane region" description="Helical" evidence="7">
    <location>
        <begin position="69"/>
        <end position="87"/>
    </location>
</feature>
<dbReference type="GO" id="GO:0006465">
    <property type="term" value="P:signal peptide processing"/>
    <property type="evidence" value="ECO:0007669"/>
    <property type="project" value="TreeGrafter"/>
</dbReference>
<sequence>MLFSFILGAIIGSFINVVVYRVPQKMSIVYPSSHCPFCKKRLEVFELIPVVSFLLQKGRCRNCGERIPIRYFFIELLTGILFTLLFFKFGYNLSFIKFALFVSVLLSLTFIDLEHYILPDEIIIFGLVCGIIFVFIEKNFYTSLLGGLIGFTFMAVIFLLSRGGMGGGDVKLALLIGLFTGIRFILLSILTSFVVGAFIGIILIFIKRKNLKDPIPFGPFLSLGAIFSILFGEELLKYYFNLFK</sequence>
<dbReference type="OrthoDB" id="9789291at2"/>
<accession>A0A162MH36</accession>
<gene>
    <name evidence="10" type="primary">comC</name>
    <name evidence="10" type="ORF">ATZ99_14760</name>
</gene>
<feature type="transmembrane region" description="Helical" evidence="7">
    <location>
        <begin position="6"/>
        <end position="23"/>
    </location>
</feature>
<organism evidence="10 11">
    <name type="scientific">Thermovenabulum gondwanense</name>
    <dbReference type="NCBI Taxonomy" id="520767"/>
    <lineage>
        <taxon>Bacteria</taxon>
        <taxon>Bacillati</taxon>
        <taxon>Bacillota</taxon>
        <taxon>Clostridia</taxon>
        <taxon>Thermosediminibacterales</taxon>
        <taxon>Thermosediminibacteraceae</taxon>
        <taxon>Thermovenabulum</taxon>
    </lineage>
</organism>
<evidence type="ECO:0000256" key="7">
    <source>
        <dbReference type="SAM" id="Phobius"/>
    </source>
</evidence>